<comment type="caution">
    <text evidence="2">The sequence shown here is derived from an EMBL/GenBank/DDBJ whole genome shotgun (WGS) entry which is preliminary data.</text>
</comment>
<name>A0A4V3UQE3_9EURO</name>
<dbReference type="RefSeq" id="XP_033421261.1">
    <property type="nucleotide sequence ID" value="XM_033575406.1"/>
</dbReference>
<gene>
    <name evidence="1" type="ORF">ATNIH1004_010838</name>
    <name evidence="2" type="ORF">EYZ11_002145</name>
</gene>
<evidence type="ECO:0000313" key="1">
    <source>
        <dbReference type="EMBL" id="KAA8641899.1"/>
    </source>
</evidence>
<dbReference type="EMBL" id="QUQM01000008">
    <property type="protein sequence ID" value="KAA8641899.1"/>
    <property type="molecule type" value="Genomic_DNA"/>
</dbReference>
<dbReference type="AlphaFoldDB" id="A0A4V3UQE3"/>
<reference evidence="1 4" key="2">
    <citation type="submission" date="2019-08" db="EMBL/GenBank/DDBJ databases">
        <title>The genome sequence of a newly discovered highly antifungal drug resistant Aspergillus species, Aspergillus tanneri NIH 1004.</title>
        <authorList>
            <person name="Mounaud S."/>
            <person name="Singh I."/>
            <person name="Joardar V."/>
            <person name="Pakala S."/>
            <person name="Pakala S."/>
            <person name="Venepally P."/>
            <person name="Chung J.K."/>
            <person name="Losada L."/>
            <person name="Nierman W.C."/>
        </authorList>
    </citation>
    <scope>NUCLEOTIDE SEQUENCE [LARGE SCALE GENOMIC DNA]</scope>
    <source>
        <strain evidence="1 4">NIH1004</strain>
    </source>
</reference>
<sequence>MAQTPSDTCCLSPSDWTSLNKTLSGRLIRTIPPGSVCYPTHNNYNPEVCKRVLYNWTSPTFHSADLASVYGPPIANSSCNPIYPNGTSISGYPKAGRKADRLEKYPPCVANTAEEARSLRPMIAKTKASFWAIRGGGAFGVILNITVNEYPVQSLSIIGINMEG</sequence>
<proteinExistence type="predicted"/>
<keyword evidence="3" id="KW-1185">Reference proteome</keyword>
<evidence type="ECO:0000313" key="3">
    <source>
        <dbReference type="Proteomes" id="UP000308092"/>
    </source>
</evidence>
<organism evidence="2 3">
    <name type="scientific">Aspergillus tanneri</name>
    <dbReference type="NCBI Taxonomy" id="1220188"/>
    <lineage>
        <taxon>Eukaryota</taxon>
        <taxon>Fungi</taxon>
        <taxon>Dikarya</taxon>
        <taxon>Ascomycota</taxon>
        <taxon>Pezizomycotina</taxon>
        <taxon>Eurotiomycetes</taxon>
        <taxon>Eurotiomycetidae</taxon>
        <taxon>Eurotiales</taxon>
        <taxon>Aspergillaceae</taxon>
        <taxon>Aspergillus</taxon>
        <taxon>Aspergillus subgen. Circumdati</taxon>
    </lineage>
</organism>
<dbReference type="Proteomes" id="UP000308092">
    <property type="component" value="Unassembled WGS sequence"/>
</dbReference>
<accession>A0A4V3UQE3</accession>
<dbReference type="EMBL" id="SOSA01000046">
    <property type="protein sequence ID" value="THC98364.1"/>
    <property type="molecule type" value="Genomic_DNA"/>
</dbReference>
<evidence type="ECO:0000313" key="2">
    <source>
        <dbReference type="EMBL" id="THC98364.1"/>
    </source>
</evidence>
<dbReference type="Proteomes" id="UP000324241">
    <property type="component" value="Unassembled WGS sequence"/>
</dbReference>
<protein>
    <recommendedName>
        <fullName evidence="5">FAD linked oxidase N-terminal domain-containing protein</fullName>
    </recommendedName>
</protein>
<dbReference type="VEuPathDB" id="FungiDB:EYZ11_002145"/>
<reference evidence="2 3" key="1">
    <citation type="submission" date="2019-03" db="EMBL/GenBank/DDBJ databases">
        <title>The genome sequence of a newly discovered highly antifungal drug resistant Aspergillus species, Aspergillus tanneri NIH 1004.</title>
        <authorList>
            <person name="Mounaud S."/>
            <person name="Singh I."/>
            <person name="Joardar V."/>
            <person name="Pakala S."/>
            <person name="Pakala S."/>
            <person name="Venepally P."/>
            <person name="Hoover J."/>
            <person name="Nierman W."/>
            <person name="Chung J."/>
            <person name="Losada L."/>
        </authorList>
    </citation>
    <scope>NUCLEOTIDE SEQUENCE [LARGE SCALE GENOMIC DNA]</scope>
    <source>
        <strain evidence="2 3">NIH1004</strain>
    </source>
</reference>
<evidence type="ECO:0000313" key="4">
    <source>
        <dbReference type="Proteomes" id="UP000324241"/>
    </source>
</evidence>
<dbReference type="GeneID" id="54333539"/>
<evidence type="ECO:0008006" key="5">
    <source>
        <dbReference type="Google" id="ProtNLM"/>
    </source>
</evidence>
<dbReference type="STRING" id="1220188.A0A4V3UQE3"/>
<dbReference type="OrthoDB" id="9983560at2759"/>